<evidence type="ECO:0000259" key="3">
    <source>
        <dbReference type="Pfam" id="PF13449"/>
    </source>
</evidence>
<evidence type="ECO:0000259" key="2">
    <source>
        <dbReference type="Pfam" id="PF07589"/>
    </source>
</evidence>
<dbReference type="NCBIfam" id="TIGR02595">
    <property type="entry name" value="PEP_CTERM"/>
    <property type="match status" value="1"/>
</dbReference>
<dbReference type="PANTHER" id="PTHR37957">
    <property type="entry name" value="BLR7070 PROTEIN"/>
    <property type="match status" value="1"/>
</dbReference>
<gene>
    <name evidence="4" type="ORF">GCM10007933_32470</name>
</gene>
<organism evidence="4 5">
    <name type="scientific">Zoogloea oryzae</name>
    <dbReference type="NCBI Taxonomy" id="310767"/>
    <lineage>
        <taxon>Bacteria</taxon>
        <taxon>Pseudomonadati</taxon>
        <taxon>Pseudomonadota</taxon>
        <taxon>Betaproteobacteria</taxon>
        <taxon>Rhodocyclales</taxon>
        <taxon>Zoogloeaceae</taxon>
        <taxon>Zoogloea</taxon>
    </lineage>
</organism>
<evidence type="ECO:0008006" key="6">
    <source>
        <dbReference type="Google" id="ProtNLM"/>
    </source>
</evidence>
<feature type="domain" description="Ice-binding protein C-terminal" evidence="2">
    <location>
        <begin position="448"/>
        <end position="470"/>
    </location>
</feature>
<protein>
    <recommendedName>
        <fullName evidence="6">Esterase-like activity of phytase family protein</fullName>
    </recommendedName>
</protein>
<proteinExistence type="predicted"/>
<evidence type="ECO:0000313" key="5">
    <source>
        <dbReference type="Proteomes" id="UP001157167"/>
    </source>
</evidence>
<dbReference type="Pfam" id="PF07589">
    <property type="entry name" value="PEP-CTERM"/>
    <property type="match status" value="1"/>
</dbReference>
<feature type="chain" id="PRO_5047325192" description="Esterase-like activity of phytase family protein" evidence="1">
    <location>
        <begin position="24"/>
        <end position="472"/>
    </location>
</feature>
<keyword evidence="1" id="KW-0732">Signal</keyword>
<dbReference type="Gene3D" id="2.130.10.10">
    <property type="entry name" value="YVTN repeat-like/Quinoprotein amine dehydrogenase"/>
    <property type="match status" value="1"/>
</dbReference>
<evidence type="ECO:0000313" key="4">
    <source>
        <dbReference type="EMBL" id="GLT23776.1"/>
    </source>
</evidence>
<dbReference type="InterPro" id="IPR013424">
    <property type="entry name" value="Ice-binding_C"/>
</dbReference>
<keyword evidence="5" id="KW-1185">Reference proteome</keyword>
<dbReference type="EMBL" id="BSPX01000060">
    <property type="protein sequence ID" value="GLT23776.1"/>
    <property type="molecule type" value="Genomic_DNA"/>
</dbReference>
<feature type="signal peptide" evidence="1">
    <location>
        <begin position="1"/>
        <end position="23"/>
    </location>
</feature>
<dbReference type="InterPro" id="IPR027372">
    <property type="entry name" value="Phytase-like_dom"/>
</dbReference>
<sequence>MFAKRLLAVVVPALLATSPAAHAGVSLIGIGQLAGSDLSGLSGTLENGAAANILGGMGSAIAWAGGDKFYVTPDRGPNASSWNAAVDETTSWVPRYQTVSLGLASAAFTTGAVATLSPSLTATTLLSSTDALNYGSAPVITGSSGQHYFSGRSDAFGAGLSTNGSNARFDPEGIRVAANGQSVFITDEYGPYVYQFDKTTGNRINVFTLPEKFAVSTLSAQGATEISANTSGRVANKGMEGLAITPDGKTLVGVMQSPLLQDGGTDASTVRIVTIDIASGKVTHEYAYKLDNIGTVAKPKYGSISEIVAINDHEFILDERDGKGLGDDSKAVQKKLYRIDLAGAADVAALTGEAALAPKAVTKSLFVDLVTLLKANGFTDRTIPAKIEGLAFGPDVLVDGVLQHTLIVVNDNDFLDTVSVQGTPTANPNQFFVLGITDDVVAGFQAQQIPEPTSLALAALGLGGLVLRRRQR</sequence>
<dbReference type="SUPFAM" id="SSF63825">
    <property type="entry name" value="YWTD domain"/>
    <property type="match status" value="1"/>
</dbReference>
<reference evidence="5" key="1">
    <citation type="journal article" date="2019" name="Int. J. Syst. Evol. Microbiol.">
        <title>The Global Catalogue of Microorganisms (GCM) 10K type strain sequencing project: providing services to taxonomists for standard genome sequencing and annotation.</title>
        <authorList>
            <consortium name="The Broad Institute Genomics Platform"/>
            <consortium name="The Broad Institute Genome Sequencing Center for Infectious Disease"/>
            <person name="Wu L."/>
            <person name="Ma J."/>
        </authorList>
    </citation>
    <scope>NUCLEOTIDE SEQUENCE [LARGE SCALE GENOMIC DNA]</scope>
    <source>
        <strain evidence="5">NBRC 102407</strain>
    </source>
</reference>
<evidence type="ECO:0000256" key="1">
    <source>
        <dbReference type="SAM" id="SignalP"/>
    </source>
</evidence>
<dbReference type="Pfam" id="PF13449">
    <property type="entry name" value="Phytase-like"/>
    <property type="match status" value="1"/>
</dbReference>
<dbReference type="InterPro" id="IPR015943">
    <property type="entry name" value="WD40/YVTN_repeat-like_dom_sf"/>
</dbReference>
<dbReference type="Proteomes" id="UP001157167">
    <property type="component" value="Unassembled WGS sequence"/>
</dbReference>
<dbReference type="RefSeq" id="WP_284188958.1">
    <property type="nucleotide sequence ID" value="NZ_BSPX01000060.1"/>
</dbReference>
<accession>A0ABQ6FGY7</accession>
<feature type="domain" description="Phytase-like" evidence="3">
    <location>
        <begin position="54"/>
        <end position="414"/>
    </location>
</feature>
<comment type="caution">
    <text evidence="4">The sequence shown here is derived from an EMBL/GenBank/DDBJ whole genome shotgun (WGS) entry which is preliminary data.</text>
</comment>
<name>A0ABQ6FGY7_9RHOO</name>
<dbReference type="PANTHER" id="PTHR37957:SF1">
    <property type="entry name" value="PHYTASE-LIKE DOMAIN-CONTAINING PROTEIN"/>
    <property type="match status" value="1"/>
</dbReference>